<keyword evidence="9 12" id="KW-1278">Translocase</keyword>
<dbReference type="CDD" id="cd18803">
    <property type="entry name" value="SF2_C_secA"/>
    <property type="match status" value="1"/>
</dbReference>
<sequence length="780" mass="89541">MFKLFSNYNERQIKRLRKIVKKINQINYSQLSDEEIQQQTKSFMEQFQNGKTLNDILPEAFALVKEASKRVLLKTHYDVQLMGGIVLHEGKVSEMKTGEGKTLVGTLSAYLNALGGNSIHIVTVNEYLARRDYEELSPLFSYLGITSSYIHSEMSYDEKKEAYKASIIFGTNNEFGFDYLRDNMVRSYEDKVQGSLDFAIIDEVDSILIDESRTPLVISGPSSETSDLLLNTDALVKMMKKGVHFEVDEETQQVYLTEEGITKTEQFFHIDNLYAPDKSRLTHFLNQSLKANVIMKKDKDYIISNGEVHIIDEFTGRLSKGRRFSNNLHQAIEVKEKVKMQEETTTKATITYQNYFRLYKKISGMTGTAETEKEELKQVYKMNTIVIPTNRPIMRKDNDDLIFPTKQEKIESIAKKVLELHAKGQPVLVGTTTIQESEEMSHAFSKVNIPHVVLNAKNHEKEADIISNAGQRESVTIATNMAGRGTDIKLGEGVQQLGGLFVLGTSKNENRRVDNQLRGRSGRQGDPGESQFFVSLEDELMIRFGADKAKAMMERFNLYEEGGISSSILTKLFANAQKQLEGSNYEVRKRLLKYDDILSLQRKLIYQERTNLLQKKEVKETLLDLIEKSINNTINSIITDANVPEEWDFNHIHQSLQSLLNQEFEMPDSNQVDTKEELVDFYKNISMNRFNEIENSVPSDVLNDISRNIMVGALDKLWERHLDQLDDIRQGIHLYAYSQTDPFREYQIRAKEAFDNMLIQFSYDVAATFYGIKITFEENN</sequence>
<dbReference type="InterPro" id="IPR027417">
    <property type="entry name" value="P-loop_NTPase"/>
</dbReference>
<dbReference type="InterPro" id="IPR020937">
    <property type="entry name" value="SecA_CS"/>
</dbReference>
<dbReference type="GO" id="GO:0006605">
    <property type="term" value="P:protein targeting"/>
    <property type="evidence" value="ECO:0007669"/>
    <property type="project" value="UniProtKB-UniRule"/>
</dbReference>
<proteinExistence type="inferred from homology"/>
<gene>
    <name evidence="12 17" type="primary">secA</name>
    <name evidence="17" type="ORF">CON36_25125</name>
</gene>
<comment type="caution">
    <text evidence="17">The sequence shown here is derived from an EMBL/GenBank/DDBJ whole genome shotgun (WGS) entry which is preliminary data.</text>
</comment>
<dbReference type="GO" id="GO:0008564">
    <property type="term" value="F:protein-exporting ATPase activity"/>
    <property type="evidence" value="ECO:0007669"/>
    <property type="project" value="UniProtKB-EC"/>
</dbReference>
<dbReference type="GO" id="GO:0031522">
    <property type="term" value="C:cell envelope Sec protein transport complex"/>
    <property type="evidence" value="ECO:0007669"/>
    <property type="project" value="TreeGrafter"/>
</dbReference>
<organism evidence="17 18">
    <name type="scientific">Bacillus cereus</name>
    <dbReference type="NCBI Taxonomy" id="1396"/>
    <lineage>
        <taxon>Bacteria</taxon>
        <taxon>Bacillati</taxon>
        <taxon>Bacillota</taxon>
        <taxon>Bacilli</taxon>
        <taxon>Bacillales</taxon>
        <taxon>Bacillaceae</taxon>
        <taxon>Bacillus</taxon>
        <taxon>Bacillus cereus group</taxon>
    </lineage>
</organism>
<dbReference type="InterPro" id="IPR011115">
    <property type="entry name" value="SecA_DEAD"/>
</dbReference>
<evidence type="ECO:0000256" key="5">
    <source>
        <dbReference type="ARBA" id="ARBA00022490"/>
    </source>
</evidence>
<dbReference type="HAMAP" id="MF_01382">
    <property type="entry name" value="SecA"/>
    <property type="match status" value="1"/>
</dbReference>
<dbReference type="GO" id="GO:0005829">
    <property type="term" value="C:cytosol"/>
    <property type="evidence" value="ECO:0007669"/>
    <property type="project" value="TreeGrafter"/>
</dbReference>
<keyword evidence="8 12" id="KW-0653">Protein transport</keyword>
<dbReference type="InterPro" id="IPR001650">
    <property type="entry name" value="Helicase_C-like"/>
</dbReference>
<dbReference type="CDD" id="cd17928">
    <property type="entry name" value="DEXDc_SecA"/>
    <property type="match status" value="1"/>
</dbReference>
<dbReference type="SUPFAM" id="SSF81767">
    <property type="entry name" value="Pre-protein crosslinking domain of SecA"/>
    <property type="match status" value="1"/>
</dbReference>
<dbReference type="Proteomes" id="UP000219922">
    <property type="component" value="Unassembled WGS sequence"/>
</dbReference>
<dbReference type="SUPFAM" id="SSF81886">
    <property type="entry name" value="Helical scaffold and wing domains of SecA"/>
    <property type="match status" value="1"/>
</dbReference>
<keyword evidence="10 12" id="KW-0811">Translocation</keyword>
<evidence type="ECO:0000259" key="14">
    <source>
        <dbReference type="PROSITE" id="PS51192"/>
    </source>
</evidence>
<evidence type="ECO:0000313" key="17">
    <source>
        <dbReference type="EMBL" id="PDZ96012.1"/>
    </source>
</evidence>
<dbReference type="GO" id="GO:0017038">
    <property type="term" value="P:protein import"/>
    <property type="evidence" value="ECO:0007669"/>
    <property type="project" value="InterPro"/>
</dbReference>
<comment type="subunit">
    <text evidence="12">Monomer and homodimer. Part of the essential Sec protein translocation apparatus which comprises SecA, SecYEG and auxiliary proteins SecDF. Other proteins may also be involved.</text>
</comment>
<evidence type="ECO:0000259" key="15">
    <source>
        <dbReference type="PROSITE" id="PS51194"/>
    </source>
</evidence>
<feature type="domain" description="Helicase C-terminal" evidence="15">
    <location>
        <begin position="409"/>
        <end position="564"/>
    </location>
</feature>
<dbReference type="Gene3D" id="1.10.3060.10">
    <property type="entry name" value="Helical scaffold and wing domains of SecA"/>
    <property type="match status" value="1"/>
</dbReference>
<dbReference type="GO" id="GO:0043952">
    <property type="term" value="P:protein transport by the Sec complex"/>
    <property type="evidence" value="ECO:0007669"/>
    <property type="project" value="TreeGrafter"/>
</dbReference>
<dbReference type="Pfam" id="PF21090">
    <property type="entry name" value="P-loop_SecA"/>
    <property type="match status" value="1"/>
</dbReference>
<dbReference type="PROSITE" id="PS51196">
    <property type="entry name" value="SECA_MOTOR_DEAD"/>
    <property type="match status" value="1"/>
</dbReference>
<dbReference type="InterPro" id="IPR044722">
    <property type="entry name" value="SecA_SF2_C"/>
</dbReference>
<dbReference type="GO" id="GO:0005524">
    <property type="term" value="F:ATP binding"/>
    <property type="evidence" value="ECO:0007669"/>
    <property type="project" value="UniProtKB-UniRule"/>
</dbReference>
<evidence type="ECO:0000313" key="18">
    <source>
        <dbReference type="Proteomes" id="UP000219922"/>
    </source>
</evidence>
<dbReference type="Pfam" id="PF07517">
    <property type="entry name" value="SecA_DEAD"/>
    <property type="match status" value="1"/>
</dbReference>
<keyword evidence="5 12" id="KW-0963">Cytoplasm</keyword>
<dbReference type="Gene3D" id="3.40.50.300">
    <property type="entry name" value="P-loop containing nucleotide triphosphate hydrolases"/>
    <property type="match status" value="3"/>
</dbReference>
<protein>
    <recommendedName>
        <fullName evidence="12 13">Protein translocase subunit SecA</fullName>
        <ecNumber evidence="12">7.4.2.8</ecNumber>
    </recommendedName>
</protein>
<keyword evidence="6 12" id="KW-0547">Nucleotide-binding</keyword>
<keyword evidence="7 12" id="KW-0067">ATP-binding</keyword>
<dbReference type="InterPro" id="IPR014001">
    <property type="entry name" value="Helicase_ATP-bd"/>
</dbReference>
<dbReference type="InterPro" id="IPR036670">
    <property type="entry name" value="SecA_X-link_sf"/>
</dbReference>
<dbReference type="PROSITE" id="PS51192">
    <property type="entry name" value="HELICASE_ATP_BIND_1"/>
    <property type="match status" value="1"/>
</dbReference>
<keyword evidence="4 12" id="KW-1003">Cell membrane</keyword>
<dbReference type="PANTHER" id="PTHR30612:SF0">
    <property type="entry name" value="CHLOROPLAST PROTEIN-TRANSPORTING ATPASE"/>
    <property type="match status" value="1"/>
</dbReference>
<evidence type="ECO:0000256" key="7">
    <source>
        <dbReference type="ARBA" id="ARBA00022840"/>
    </source>
</evidence>
<dbReference type="SMART" id="SM00958">
    <property type="entry name" value="SecA_PP_bind"/>
    <property type="match status" value="1"/>
</dbReference>
<dbReference type="InterPro" id="IPR014018">
    <property type="entry name" value="SecA_motor_DEAD"/>
</dbReference>
<dbReference type="PROSITE" id="PS01312">
    <property type="entry name" value="SECA"/>
    <property type="match status" value="1"/>
</dbReference>
<evidence type="ECO:0000259" key="16">
    <source>
        <dbReference type="PROSITE" id="PS51196"/>
    </source>
</evidence>
<dbReference type="InterPro" id="IPR036266">
    <property type="entry name" value="SecA_Wing/Scaffold_sf"/>
</dbReference>
<dbReference type="EC" id="7.4.2.8" evidence="12"/>
<comment type="function">
    <text evidence="12">Part of the Sec protein translocase complex. Interacts with the SecYEG preprotein conducting channel. Has a central role in coupling the hydrolysis of ATP to the transfer of proteins into and across the cell membrane, serving as an ATP-driven molecular motor driving the stepwise translocation of polypeptide chains across the membrane.</text>
</comment>
<dbReference type="Gene3D" id="3.90.1440.10">
    <property type="entry name" value="SecA, preprotein cross-linking domain"/>
    <property type="match status" value="1"/>
</dbReference>
<dbReference type="Pfam" id="PF07516">
    <property type="entry name" value="SecA_SW"/>
    <property type="match status" value="1"/>
</dbReference>
<evidence type="ECO:0000256" key="4">
    <source>
        <dbReference type="ARBA" id="ARBA00022475"/>
    </source>
</evidence>
<name>A0A9X6SVS6_BACCE</name>
<dbReference type="GO" id="GO:0005886">
    <property type="term" value="C:plasma membrane"/>
    <property type="evidence" value="ECO:0007669"/>
    <property type="project" value="UniProtKB-SubCell"/>
</dbReference>
<accession>A0A9X6SVS6</accession>
<dbReference type="RefSeq" id="WP_098005968.1">
    <property type="nucleotide sequence ID" value="NZ_NVMX01000045.1"/>
</dbReference>
<dbReference type="PRINTS" id="PR00906">
    <property type="entry name" value="SECA"/>
</dbReference>
<feature type="binding site" evidence="12">
    <location>
        <position position="80"/>
    </location>
    <ligand>
        <name>ATP</name>
        <dbReference type="ChEBI" id="CHEBI:30616"/>
    </ligand>
</feature>
<dbReference type="PANTHER" id="PTHR30612">
    <property type="entry name" value="SECA INNER MEMBRANE COMPONENT OF SEC PROTEIN SECRETION SYSTEM"/>
    <property type="match status" value="1"/>
</dbReference>
<feature type="binding site" evidence="12">
    <location>
        <begin position="98"/>
        <end position="102"/>
    </location>
    <ligand>
        <name>ATP</name>
        <dbReference type="ChEBI" id="CHEBI:30616"/>
    </ligand>
</feature>
<dbReference type="InterPro" id="IPR011116">
    <property type="entry name" value="SecA_Wing/Scaffold"/>
</dbReference>
<evidence type="ECO:0000256" key="12">
    <source>
        <dbReference type="HAMAP-Rule" id="MF_01382"/>
    </source>
</evidence>
<evidence type="ECO:0000256" key="2">
    <source>
        <dbReference type="ARBA" id="ARBA00007650"/>
    </source>
</evidence>
<dbReference type="AlphaFoldDB" id="A0A9X6SVS6"/>
<evidence type="ECO:0000256" key="13">
    <source>
        <dbReference type="RuleBase" id="RU003874"/>
    </source>
</evidence>
<comment type="catalytic activity">
    <reaction evidence="12">
        <text>ATP + H2O + cellular proteinSide 1 = ADP + phosphate + cellular proteinSide 2.</text>
        <dbReference type="EC" id="7.4.2.8"/>
    </reaction>
</comment>
<dbReference type="NCBIfam" id="NF006630">
    <property type="entry name" value="PRK09200.1"/>
    <property type="match status" value="1"/>
</dbReference>
<dbReference type="SMART" id="SM00957">
    <property type="entry name" value="SecA_DEAD"/>
    <property type="match status" value="1"/>
</dbReference>
<comment type="subcellular location">
    <subcellularLocation>
        <location evidence="12">Cell membrane</location>
        <topology evidence="12">Peripheral membrane protein</topology>
        <orientation evidence="12">Cytoplasmic side</orientation>
    </subcellularLocation>
    <subcellularLocation>
        <location evidence="12">Cytoplasm</location>
    </subcellularLocation>
    <subcellularLocation>
        <location evidence="1">Membrane</location>
        <topology evidence="1">Peripheral membrane protein</topology>
    </subcellularLocation>
    <text evidence="12">Distribution is 50-50.</text>
</comment>
<evidence type="ECO:0000256" key="8">
    <source>
        <dbReference type="ARBA" id="ARBA00022927"/>
    </source>
</evidence>
<dbReference type="Pfam" id="PF01043">
    <property type="entry name" value="SecA_PP_bind"/>
    <property type="match status" value="1"/>
</dbReference>
<evidence type="ECO:0000256" key="1">
    <source>
        <dbReference type="ARBA" id="ARBA00004170"/>
    </source>
</evidence>
<dbReference type="PROSITE" id="PS51194">
    <property type="entry name" value="HELICASE_CTER"/>
    <property type="match status" value="1"/>
</dbReference>
<reference evidence="17 18" key="1">
    <citation type="submission" date="2017-09" db="EMBL/GenBank/DDBJ databases">
        <title>Large-scale bioinformatics analysis of Bacillus genomes uncovers conserved roles of natural products in bacterial physiology.</title>
        <authorList>
            <consortium name="Agbiome Team Llc"/>
            <person name="Bleich R.M."/>
            <person name="Grubbs K.J."/>
            <person name="Santa Maria K.C."/>
            <person name="Allen S.E."/>
            <person name="Farag S."/>
            <person name="Shank E.A."/>
            <person name="Bowers A."/>
        </authorList>
    </citation>
    <scope>NUCLEOTIDE SEQUENCE [LARGE SCALE GENOMIC DNA]</scope>
    <source>
        <strain evidence="17 18">AFS092789</strain>
    </source>
</reference>
<dbReference type="EMBL" id="NVMX01000045">
    <property type="protein sequence ID" value="PDZ96012.1"/>
    <property type="molecule type" value="Genomic_DNA"/>
</dbReference>
<evidence type="ECO:0000256" key="11">
    <source>
        <dbReference type="ARBA" id="ARBA00023136"/>
    </source>
</evidence>
<evidence type="ECO:0000256" key="6">
    <source>
        <dbReference type="ARBA" id="ARBA00022741"/>
    </source>
</evidence>
<evidence type="ECO:0000256" key="3">
    <source>
        <dbReference type="ARBA" id="ARBA00022448"/>
    </source>
</evidence>
<feature type="domain" description="Helicase ATP-binding" evidence="14">
    <location>
        <begin position="82"/>
        <end position="240"/>
    </location>
</feature>
<keyword evidence="11 12" id="KW-0472">Membrane</keyword>
<dbReference type="FunFam" id="3.40.50.300:FF:000429">
    <property type="entry name" value="Preprotein translocase subunit SecA"/>
    <property type="match status" value="1"/>
</dbReference>
<dbReference type="InterPro" id="IPR011130">
    <property type="entry name" value="SecA_preprotein_X-link_dom"/>
</dbReference>
<dbReference type="NCBIfam" id="TIGR00963">
    <property type="entry name" value="secA"/>
    <property type="match status" value="1"/>
</dbReference>
<feature type="domain" description="SecA family profile" evidence="16">
    <location>
        <begin position="1"/>
        <end position="565"/>
    </location>
</feature>
<keyword evidence="3 12" id="KW-0813">Transport</keyword>
<evidence type="ECO:0000256" key="9">
    <source>
        <dbReference type="ARBA" id="ARBA00022967"/>
    </source>
</evidence>
<comment type="similarity">
    <text evidence="2 12 13">Belongs to the SecA family.</text>
</comment>
<feature type="binding site" evidence="12">
    <location>
        <position position="487"/>
    </location>
    <ligand>
        <name>ATP</name>
        <dbReference type="ChEBI" id="CHEBI:30616"/>
    </ligand>
</feature>
<dbReference type="GO" id="GO:0065002">
    <property type="term" value="P:intracellular protein transmembrane transport"/>
    <property type="evidence" value="ECO:0007669"/>
    <property type="project" value="UniProtKB-UniRule"/>
</dbReference>
<dbReference type="InterPro" id="IPR000185">
    <property type="entry name" value="SecA"/>
</dbReference>
<dbReference type="SUPFAM" id="SSF52540">
    <property type="entry name" value="P-loop containing nucleoside triphosphate hydrolases"/>
    <property type="match status" value="2"/>
</dbReference>
<evidence type="ECO:0000256" key="10">
    <source>
        <dbReference type="ARBA" id="ARBA00023010"/>
    </source>
</evidence>